<accession>X1H627</accession>
<name>X1H627_9ZZZZ</name>
<dbReference type="PROSITE" id="PS51257">
    <property type="entry name" value="PROKAR_LIPOPROTEIN"/>
    <property type="match status" value="1"/>
</dbReference>
<dbReference type="AlphaFoldDB" id="X1H627"/>
<organism evidence="1">
    <name type="scientific">marine sediment metagenome</name>
    <dbReference type="NCBI Taxonomy" id="412755"/>
    <lineage>
        <taxon>unclassified sequences</taxon>
        <taxon>metagenomes</taxon>
        <taxon>ecological metagenomes</taxon>
    </lineage>
</organism>
<evidence type="ECO:0008006" key="2">
    <source>
        <dbReference type="Google" id="ProtNLM"/>
    </source>
</evidence>
<evidence type="ECO:0000313" key="1">
    <source>
        <dbReference type="EMBL" id="GAH52500.1"/>
    </source>
</evidence>
<proteinExistence type="predicted"/>
<dbReference type="EMBL" id="BARU01018101">
    <property type="protein sequence ID" value="GAH52500.1"/>
    <property type="molecule type" value="Genomic_DNA"/>
</dbReference>
<protein>
    <recommendedName>
        <fullName evidence="2">Lipoprotein</fullName>
    </recommendedName>
</protein>
<gene>
    <name evidence="1" type="ORF">S03H2_29953</name>
</gene>
<sequence>MIKKVISALLILSIVLLSGCVQIDVHQKIKRNGNVDISLTFKAESHMILNLLKQDLEIDPSVQNKYTYEETDNSVTYKFIDIDPNKDVIFKENENSYTDNSILNKDNYKKEFKFPYYYYTYEIDMTKENIEEVKPQNDEESLFDEFEMDSMFGEMFKIGYTVEVFGKIVETNGNKMDDNKVKFNIGTNDDKVYYVKFKDFFLSNWFGRIF</sequence>
<comment type="caution">
    <text evidence="1">The sequence shown here is derived from an EMBL/GenBank/DDBJ whole genome shotgun (WGS) entry which is preliminary data.</text>
</comment>
<reference evidence="1" key="1">
    <citation type="journal article" date="2014" name="Front. Microbiol.">
        <title>High frequency of phylogenetically diverse reductive dehalogenase-homologous genes in deep subseafloor sedimentary metagenomes.</title>
        <authorList>
            <person name="Kawai M."/>
            <person name="Futagami T."/>
            <person name="Toyoda A."/>
            <person name="Takaki Y."/>
            <person name="Nishi S."/>
            <person name="Hori S."/>
            <person name="Arai W."/>
            <person name="Tsubouchi T."/>
            <person name="Morono Y."/>
            <person name="Uchiyama I."/>
            <person name="Ito T."/>
            <person name="Fujiyama A."/>
            <person name="Inagaki F."/>
            <person name="Takami H."/>
        </authorList>
    </citation>
    <scope>NUCLEOTIDE SEQUENCE</scope>
    <source>
        <strain evidence="1">Expedition CK06-06</strain>
    </source>
</reference>